<reference evidence="2 3" key="1">
    <citation type="journal article" date="2011" name="J. Bacteriol.">
        <title>Genome sequence of the ethanol-producing Zymomonas mobilis subsp. mobilis lectotype strain ATCC 10988.</title>
        <authorList>
            <person name="Pappas K.M."/>
            <person name="Kouvelis V.N."/>
            <person name="Saunders E."/>
            <person name="Brettin T.S."/>
            <person name="Bruce D."/>
            <person name="Detter C."/>
            <person name="Balakireva M."/>
            <person name="Han C.S."/>
            <person name="Savvakis G."/>
            <person name="Kyrpides N.C."/>
            <person name="Typas M.A."/>
        </authorList>
    </citation>
    <scope>NUCLEOTIDE SEQUENCE [LARGE SCALE GENOMIC DNA]</scope>
    <source>
        <strain evidence="3">ATCC 10988 / DSM 424 / CCUG 17860 / LMG 404 / NCIMB 8938 / NRRL B-806 / ZM1</strain>
    </source>
</reference>
<proteinExistence type="predicted"/>
<sequence>MSAYVISDTNPKDPDAWKIYIGLAATAIKQYGGRYLSRGNEIDVIEGEWTPRAIVVIEFPDMATAKTWYASPEYAKALVYRDKALKRNLIFIDGYKGEN</sequence>
<dbReference type="RefSeq" id="WP_014500708.1">
    <property type="nucleotide sequence ID" value="NC_017262.1"/>
</dbReference>
<protein>
    <recommendedName>
        <fullName evidence="1">DUF1330 domain-containing protein</fullName>
    </recommendedName>
</protein>
<gene>
    <name evidence="2" type="ordered locus">Zmob_0784</name>
</gene>
<dbReference type="SUPFAM" id="SSF54909">
    <property type="entry name" value="Dimeric alpha+beta barrel"/>
    <property type="match status" value="1"/>
</dbReference>
<dbReference type="PANTHER" id="PTHR41521">
    <property type="match status" value="1"/>
</dbReference>
<dbReference type="Pfam" id="PF07045">
    <property type="entry name" value="DUF1330"/>
    <property type="match status" value="1"/>
</dbReference>
<dbReference type="eggNOG" id="COG5470">
    <property type="taxonomic scope" value="Bacteria"/>
</dbReference>
<evidence type="ECO:0000259" key="1">
    <source>
        <dbReference type="Pfam" id="PF07045"/>
    </source>
</evidence>
<dbReference type="OrthoDB" id="9806380at2"/>
<dbReference type="InterPro" id="IPR010753">
    <property type="entry name" value="DUF1330"/>
</dbReference>
<dbReference type="HOGENOM" id="CLU_145407_1_2_5"/>
<dbReference type="EMBL" id="CP002850">
    <property type="protein sequence ID" value="AEH62624.1"/>
    <property type="molecule type" value="Genomic_DNA"/>
</dbReference>
<name>A0A0H3FXW9_ZYMMA</name>
<feature type="domain" description="DUF1330" evidence="1">
    <location>
        <begin position="2"/>
        <end position="95"/>
    </location>
</feature>
<dbReference type="KEGG" id="zmm:Zmob_0784"/>
<dbReference type="AlphaFoldDB" id="A0A0H3FXW9"/>
<evidence type="ECO:0000313" key="2">
    <source>
        <dbReference type="EMBL" id="AEH62624.1"/>
    </source>
</evidence>
<dbReference type="InterPro" id="IPR011008">
    <property type="entry name" value="Dimeric_a/b-barrel"/>
</dbReference>
<accession>A0A0H3FXW9</accession>
<dbReference type="Gene3D" id="3.30.70.100">
    <property type="match status" value="1"/>
</dbReference>
<dbReference type="Proteomes" id="UP000001494">
    <property type="component" value="Chromosome"/>
</dbReference>
<dbReference type="PANTHER" id="PTHR41521:SF4">
    <property type="entry name" value="BLR0684 PROTEIN"/>
    <property type="match status" value="1"/>
</dbReference>
<evidence type="ECO:0000313" key="3">
    <source>
        <dbReference type="Proteomes" id="UP000001494"/>
    </source>
</evidence>
<organism evidence="2 3">
    <name type="scientific">Zymomonas mobilis subsp. mobilis (strain ATCC 10988 / DSM 424 / LMG 404 / NCIMB 8938 / NRRL B-806 / ZM1)</name>
    <dbReference type="NCBI Taxonomy" id="555217"/>
    <lineage>
        <taxon>Bacteria</taxon>
        <taxon>Pseudomonadati</taxon>
        <taxon>Pseudomonadota</taxon>
        <taxon>Alphaproteobacteria</taxon>
        <taxon>Sphingomonadales</taxon>
        <taxon>Zymomonadaceae</taxon>
        <taxon>Zymomonas</taxon>
    </lineage>
</organism>